<protein>
    <submittedName>
        <fullName evidence="2">DoxX-like family protein</fullName>
    </submittedName>
</protein>
<keyword evidence="1" id="KW-1133">Transmembrane helix</keyword>
<dbReference type="EMBL" id="FOUZ01000014">
    <property type="protein sequence ID" value="SFN53291.1"/>
    <property type="molecule type" value="Genomic_DNA"/>
</dbReference>
<sequence>MSNLKMNKLEISQHKLITYFIAFVWFSNGLFCKILNFVPRHEQIVAKILGNEFSHLLIILIGCSEIVMAIWILSRYKSRLNAILQMIIVFVMNVLEFSLAPELLLWGKLNFFFAMLFIALVYYNEFVLNKKITKIS</sequence>
<dbReference type="InterPro" id="IPR025695">
    <property type="entry name" value="DoxX-like"/>
</dbReference>
<dbReference type="STRING" id="684065.SAMN05421738_11449"/>
<accession>A0A1I4ZSV0</accession>
<evidence type="ECO:0000313" key="2">
    <source>
        <dbReference type="EMBL" id="SFN53291.1"/>
    </source>
</evidence>
<evidence type="ECO:0000313" key="3">
    <source>
        <dbReference type="Proteomes" id="UP000199149"/>
    </source>
</evidence>
<dbReference type="RefSeq" id="WP_260562330.1">
    <property type="nucleotide sequence ID" value="NZ_UYIY01000006.1"/>
</dbReference>
<reference evidence="3" key="1">
    <citation type="submission" date="2016-10" db="EMBL/GenBank/DDBJ databases">
        <authorList>
            <person name="Varghese N."/>
            <person name="Submissions S."/>
        </authorList>
    </citation>
    <scope>NUCLEOTIDE SEQUENCE [LARGE SCALE GENOMIC DNA]</scope>
    <source>
        <strain evidence="3">XJ109</strain>
    </source>
</reference>
<feature type="transmembrane region" description="Helical" evidence="1">
    <location>
        <begin position="80"/>
        <end position="99"/>
    </location>
</feature>
<name>A0A1I4ZSV0_9FLAO</name>
<dbReference type="Pfam" id="PF13781">
    <property type="entry name" value="DoxX_3"/>
    <property type="match status" value="1"/>
</dbReference>
<proteinExistence type="predicted"/>
<keyword evidence="3" id="KW-1185">Reference proteome</keyword>
<feature type="transmembrane region" description="Helical" evidence="1">
    <location>
        <begin position="53"/>
        <end position="73"/>
    </location>
</feature>
<feature type="transmembrane region" description="Helical" evidence="1">
    <location>
        <begin position="105"/>
        <end position="124"/>
    </location>
</feature>
<dbReference type="Proteomes" id="UP000199149">
    <property type="component" value="Unassembled WGS sequence"/>
</dbReference>
<evidence type="ECO:0000256" key="1">
    <source>
        <dbReference type="SAM" id="Phobius"/>
    </source>
</evidence>
<gene>
    <name evidence="2" type="ORF">SAMN05421738_11449</name>
</gene>
<organism evidence="2 3">
    <name type="scientific">Algoriella xinjiangensis</name>
    <dbReference type="NCBI Taxonomy" id="684065"/>
    <lineage>
        <taxon>Bacteria</taxon>
        <taxon>Pseudomonadati</taxon>
        <taxon>Bacteroidota</taxon>
        <taxon>Flavobacteriia</taxon>
        <taxon>Flavobacteriales</taxon>
        <taxon>Weeksellaceae</taxon>
        <taxon>Algoriella</taxon>
    </lineage>
</organism>
<dbReference type="AlphaFoldDB" id="A0A1I4ZSV0"/>
<feature type="transmembrane region" description="Helical" evidence="1">
    <location>
        <begin position="16"/>
        <end position="38"/>
    </location>
</feature>
<keyword evidence="1" id="KW-0812">Transmembrane</keyword>
<keyword evidence="1" id="KW-0472">Membrane</keyword>